<evidence type="ECO:0000313" key="3">
    <source>
        <dbReference type="Proteomes" id="UP000291144"/>
    </source>
</evidence>
<feature type="transmembrane region" description="Helical" evidence="1">
    <location>
        <begin position="275"/>
        <end position="296"/>
    </location>
</feature>
<name>A0A4R0JYZ8_9ACTN</name>
<keyword evidence="1" id="KW-0472">Membrane</keyword>
<accession>A0A4R0JYZ8</accession>
<evidence type="ECO:0000313" key="2">
    <source>
        <dbReference type="EMBL" id="TCC51524.1"/>
    </source>
</evidence>
<feature type="transmembrane region" description="Helical" evidence="1">
    <location>
        <begin position="243"/>
        <end position="263"/>
    </location>
</feature>
<gene>
    <name evidence="2" type="ORF">E0H73_41140</name>
</gene>
<feature type="transmembrane region" description="Helical" evidence="1">
    <location>
        <begin position="308"/>
        <end position="326"/>
    </location>
</feature>
<comment type="caution">
    <text evidence="2">The sequence shown here is derived from an EMBL/GenBank/DDBJ whole genome shotgun (WGS) entry which is preliminary data.</text>
</comment>
<sequence length="327" mass="36087">MLVGAALLVFAVLSHDRWGPWWASWWQGPLAADGQLLGLSILAWGRIGKVSQFAAGLVIILDLIGPDALRAYGTRGRRRLTTARRRITYTRVAARVLDKMQVLENRVKKDLPPTGEREQPPPLSIDHDTYQTLLDDVFEAFDGELTCRSCTKSVVTMEVQPQRVSIPGEHPSKWDCLHGRTILGPYVEAAVLDDLTNEEKAAWRYSGRGGVQRWALGGSCLGLLVGVGGAMLILKFLMPVVPFPLAVTPALLLFWSGSAFAMITSEPDQRRSAAIALMWLWALVQHLPVLPARFITHLMDRAQPAHPLRWAAAYLFIAGSLLDLLAS</sequence>
<evidence type="ECO:0000256" key="1">
    <source>
        <dbReference type="SAM" id="Phobius"/>
    </source>
</evidence>
<feature type="transmembrane region" description="Helical" evidence="1">
    <location>
        <begin position="214"/>
        <end position="237"/>
    </location>
</feature>
<proteinExistence type="predicted"/>
<organism evidence="2 3">
    <name type="scientific">Kribbella pittospori</name>
    <dbReference type="NCBI Taxonomy" id="722689"/>
    <lineage>
        <taxon>Bacteria</taxon>
        <taxon>Bacillati</taxon>
        <taxon>Actinomycetota</taxon>
        <taxon>Actinomycetes</taxon>
        <taxon>Propionibacteriales</taxon>
        <taxon>Kribbellaceae</taxon>
        <taxon>Kribbella</taxon>
    </lineage>
</organism>
<dbReference type="OrthoDB" id="4567441at2"/>
<dbReference type="EMBL" id="SJKB01000023">
    <property type="protein sequence ID" value="TCC51524.1"/>
    <property type="molecule type" value="Genomic_DNA"/>
</dbReference>
<keyword evidence="1" id="KW-1133">Transmembrane helix</keyword>
<reference evidence="2 3" key="1">
    <citation type="submission" date="2019-02" db="EMBL/GenBank/DDBJ databases">
        <title>Kribbella capetownensis sp. nov. and Kribbella speibonae sp. nov., isolated from soil.</title>
        <authorList>
            <person name="Curtis S.M."/>
            <person name="Norton I."/>
            <person name="Everest G.J."/>
            <person name="Meyers P.R."/>
        </authorList>
    </citation>
    <scope>NUCLEOTIDE SEQUENCE [LARGE SCALE GENOMIC DNA]</scope>
    <source>
        <strain evidence="2 3">NRRL B-24813</strain>
    </source>
</reference>
<dbReference type="Proteomes" id="UP000291144">
    <property type="component" value="Unassembled WGS sequence"/>
</dbReference>
<protein>
    <submittedName>
        <fullName evidence="2">Uncharacterized protein</fullName>
    </submittedName>
</protein>
<keyword evidence="3" id="KW-1185">Reference proteome</keyword>
<dbReference type="AlphaFoldDB" id="A0A4R0JYZ8"/>
<dbReference type="RefSeq" id="WP_131365960.1">
    <property type="nucleotide sequence ID" value="NZ_SJKB01000023.1"/>
</dbReference>
<keyword evidence="1" id="KW-0812">Transmembrane</keyword>